<dbReference type="RefSeq" id="XP_007514556.1">
    <property type="nucleotide sequence ID" value="XM_007514494.1"/>
</dbReference>
<keyword evidence="3" id="KW-1185">Reference proteome</keyword>
<sequence length="463" mass="53257">MSATKQYIQAETSSRIDACFGGVVVEHESHKFQYYQDRNKRWPFTCSEKGYALLTKLMTSVTPVLKSIRQEITDSGKNIDETLEKGREIYARKPAIKNEDVTWSQEEYADLGLIFEYCRYKSIQRLTEAWSTFEKAKKKRLFEFVDRKIQQMDERRQKPRETNEYDADAAVEAAKEEEEDVENVFLRVASLGGGPGFELLAFKWFVEYAFRTSYDAKKHGDVELISLDIAESWEKICNQLQPMKFSAFDLVKDGDALLEEKCGGPVDVLLLSYVAKMYCCNDECYEWVSKKINDRQVSIAFVISRDEKMEEFVRGFEKKGVLVTPLMDQALGKDHRLLALTRRLDEDVSKAIEKLELEDNRRKSIDKKVVAEDDDGWTEVHKEKEIPPTFPNVPYVEHRKAKVDKYQNKKASSYHHHDRNNGNNPKSESYSNFSRNAHGKEVYSRGGGRGDGGGSGGAKGSRW</sequence>
<proteinExistence type="predicted"/>
<dbReference type="Proteomes" id="UP000198341">
    <property type="component" value="Chromosome 2"/>
</dbReference>
<evidence type="ECO:0000256" key="1">
    <source>
        <dbReference type="SAM" id="MobiDB-lite"/>
    </source>
</evidence>
<dbReference type="OrthoDB" id="497695at2759"/>
<reference evidence="2 3" key="1">
    <citation type="submission" date="2011-10" db="EMBL/GenBank/DDBJ databases">
        <authorList>
            <person name="Genoscope - CEA"/>
        </authorList>
    </citation>
    <scope>NUCLEOTIDE SEQUENCE [LARGE SCALE GENOMIC DNA]</scope>
    <source>
        <strain evidence="2 3">RCC 1105</strain>
    </source>
</reference>
<name>K8EAL5_9CHLO</name>
<gene>
    <name evidence="2" type="ORF">Bathy02g02550</name>
</gene>
<evidence type="ECO:0000313" key="3">
    <source>
        <dbReference type="Proteomes" id="UP000198341"/>
    </source>
</evidence>
<evidence type="ECO:0000313" key="2">
    <source>
        <dbReference type="EMBL" id="CCO14796.1"/>
    </source>
</evidence>
<dbReference type="KEGG" id="bpg:Bathy02g02550"/>
<feature type="region of interest" description="Disordered" evidence="1">
    <location>
        <begin position="382"/>
        <end position="463"/>
    </location>
</feature>
<accession>K8EAL5</accession>
<dbReference type="EMBL" id="FO082277">
    <property type="protein sequence ID" value="CCO14796.1"/>
    <property type="molecule type" value="Genomic_DNA"/>
</dbReference>
<feature type="compositionally biased region" description="Polar residues" evidence="1">
    <location>
        <begin position="421"/>
        <end position="435"/>
    </location>
</feature>
<organism evidence="2 3">
    <name type="scientific">Bathycoccus prasinos</name>
    <dbReference type="NCBI Taxonomy" id="41875"/>
    <lineage>
        <taxon>Eukaryota</taxon>
        <taxon>Viridiplantae</taxon>
        <taxon>Chlorophyta</taxon>
        <taxon>Mamiellophyceae</taxon>
        <taxon>Mamiellales</taxon>
        <taxon>Bathycoccaceae</taxon>
        <taxon>Bathycoccus</taxon>
    </lineage>
</organism>
<dbReference type="AlphaFoldDB" id="K8EAL5"/>
<dbReference type="eggNOG" id="ENOG502S1CN">
    <property type="taxonomic scope" value="Eukaryota"/>
</dbReference>
<feature type="compositionally biased region" description="Gly residues" evidence="1">
    <location>
        <begin position="445"/>
        <end position="463"/>
    </location>
</feature>
<protein>
    <submittedName>
        <fullName evidence="2">Uncharacterized protein</fullName>
    </submittedName>
</protein>
<dbReference type="GeneID" id="19017368"/>